<dbReference type="NCBIfam" id="TIGR00277">
    <property type="entry name" value="HDIG"/>
    <property type="match status" value="1"/>
</dbReference>
<dbReference type="InterPro" id="IPR006674">
    <property type="entry name" value="HD_domain"/>
</dbReference>
<dbReference type="InterPro" id="IPR036612">
    <property type="entry name" value="KH_dom_type_1_sf"/>
</dbReference>
<dbReference type="Gene3D" id="1.10.3210.10">
    <property type="entry name" value="Hypothetical protein af1432"/>
    <property type="match status" value="1"/>
</dbReference>
<dbReference type="eggNOG" id="COG1418">
    <property type="taxonomic scope" value="Bacteria"/>
</dbReference>
<dbReference type="EMBL" id="CP002808">
    <property type="protein sequence ID" value="AEG73807.1"/>
    <property type="molecule type" value="Genomic_DNA"/>
</dbReference>
<gene>
    <name evidence="2" type="ordered locus">MHF_1575</name>
</gene>
<protein>
    <submittedName>
        <fullName evidence="2">Phosphodiesterase</fullName>
    </submittedName>
</protein>
<dbReference type="SUPFAM" id="SSF54791">
    <property type="entry name" value="Eukaryotic type KH-domain (KH-domain type I)"/>
    <property type="match status" value="1"/>
</dbReference>
<dbReference type="HOGENOM" id="CLU_063856_0_0_14"/>
<dbReference type="SUPFAM" id="SSF109604">
    <property type="entry name" value="HD-domain/PDEase-like"/>
    <property type="match status" value="1"/>
</dbReference>
<evidence type="ECO:0000313" key="3">
    <source>
        <dbReference type="Proteomes" id="UP000007952"/>
    </source>
</evidence>
<dbReference type="InterPro" id="IPR051094">
    <property type="entry name" value="Diverse_Catalytic_Enzymes"/>
</dbReference>
<dbReference type="AlphaFoldDB" id="F6FHP3"/>
<dbReference type="PANTHER" id="PTHR35795">
    <property type="entry name" value="SLR1885 PROTEIN"/>
    <property type="match status" value="1"/>
</dbReference>
<evidence type="ECO:0000313" key="2">
    <source>
        <dbReference type="EMBL" id="AEG73807.1"/>
    </source>
</evidence>
<reference key="2">
    <citation type="submission" date="2011-05" db="EMBL/GenBank/DDBJ databases">
        <title>The Genome of Mycoplasma haemofelis Strain Ohio2, a pathogenic hemoplasma of the cat.</title>
        <authorList>
            <person name="Santos A.P."/>
            <person name="Guimaraes A.M.S."/>
            <person name="SanMiguel P.J."/>
            <person name="Martin S.W."/>
            <person name="Messick J.B."/>
        </authorList>
    </citation>
    <scope>NUCLEOTIDE SEQUENCE</scope>
    <source>
        <strain>Ohio2</strain>
    </source>
</reference>
<feature type="domain" description="HD" evidence="1">
    <location>
        <begin position="208"/>
        <end position="299"/>
    </location>
</feature>
<reference evidence="2 3" key="1">
    <citation type="journal article" date="2011" name="J. Bacteriol.">
        <title>Complete genome sequences of two hemotropic Mycoplasmas, Mycoplasma haemofelis strain Ohio2 and Mycoplasma suis strain Illinois.</title>
        <authorList>
            <person name="Messick J.B."/>
            <person name="Santos A.P."/>
            <person name="Guimaraes A.M."/>
        </authorList>
    </citation>
    <scope>NUCLEOTIDE SEQUENCE [LARGE SCALE GENOMIC DNA]</scope>
    <source>
        <strain evidence="2 3">Ohio2</strain>
    </source>
</reference>
<name>F6FHP3_MYCHI</name>
<dbReference type="InterPro" id="IPR003607">
    <property type="entry name" value="HD/PDEase_dom"/>
</dbReference>
<dbReference type="PROSITE" id="PS51831">
    <property type="entry name" value="HD"/>
    <property type="match status" value="1"/>
</dbReference>
<accession>F6FHP3</accession>
<evidence type="ECO:0000259" key="1">
    <source>
        <dbReference type="PROSITE" id="PS51831"/>
    </source>
</evidence>
<dbReference type="Pfam" id="PF01966">
    <property type="entry name" value="HD"/>
    <property type="match status" value="1"/>
</dbReference>
<dbReference type="PANTHER" id="PTHR35795:SF1">
    <property type="entry name" value="BIS(5'-NUCLEOSYL)-TETRAPHOSPHATASE, SYMMETRICAL"/>
    <property type="match status" value="1"/>
</dbReference>
<dbReference type="STRING" id="859194.MHF_1575"/>
<proteinExistence type="predicted"/>
<dbReference type="KEGG" id="mhf:MHF_1575"/>
<dbReference type="SMART" id="SM00471">
    <property type="entry name" value="HDc"/>
    <property type="match status" value="1"/>
</dbReference>
<sequence length="392" mass="45262">MTIKKFLFSKIIEYELTAMDGQEKGKKDIANDPEVRKELEAYEKYILQQKHEIFNRIILNAIHTLKIQQPIISCCKRIDLSSLPGFNEETIGQLLGKDGQHKQHFINLTKVDLQVDQKCPNHGIVLSKYNSVNVEKAVELVKKLLELKSWNLEKMKSLYEKVNKEFEDKCNKIGGQWLEQFLGYENYPDFLATHVGTLQFVYSFSQNILEHSIEVAQLSANIAFQLGLDPLKAKRAGFFHDIGKAKANLGDHVDEGLKIGQEANFEEYILNAIESHHGRVPPNNPYSIIVKAADKLSAGREGARPRQIELIDKRRKMIEDKIMSIPWIEKTIIKNAGNLIQIFIKPAEFHGDKILEMKEEVRAKLKELKAEYSYNYQIEFHLVFKEEFKFSE</sequence>
<dbReference type="Proteomes" id="UP000007952">
    <property type="component" value="Chromosome"/>
</dbReference>
<dbReference type="GO" id="GO:0003723">
    <property type="term" value="F:RNA binding"/>
    <property type="evidence" value="ECO:0007669"/>
    <property type="project" value="InterPro"/>
</dbReference>
<organism evidence="2 3">
    <name type="scientific">Mycoplasma haemofelis (strain Ohio2)</name>
    <dbReference type="NCBI Taxonomy" id="859194"/>
    <lineage>
        <taxon>Bacteria</taxon>
        <taxon>Bacillati</taxon>
        <taxon>Mycoplasmatota</taxon>
        <taxon>Mollicutes</taxon>
        <taxon>Mycoplasmataceae</taxon>
        <taxon>Mycoplasma</taxon>
    </lineage>
</organism>
<dbReference type="InterPro" id="IPR006675">
    <property type="entry name" value="HDIG_dom"/>
</dbReference>
<dbReference type="CDD" id="cd00077">
    <property type="entry name" value="HDc"/>
    <property type="match status" value="1"/>
</dbReference>